<proteinExistence type="inferred from homology"/>
<dbReference type="InterPro" id="IPR037202">
    <property type="entry name" value="ESCRT_assembly_dom"/>
</dbReference>
<dbReference type="EMBL" id="KV454538">
    <property type="protein sequence ID" value="ODV69554.1"/>
    <property type="molecule type" value="Genomic_DNA"/>
</dbReference>
<evidence type="ECO:0000256" key="2">
    <source>
        <dbReference type="ARBA" id="ARBA00007617"/>
    </source>
</evidence>
<dbReference type="STRING" id="984485.A0A1E4RQJ2"/>
<protein>
    <recommendedName>
        <fullName evidence="7">VPS37 C-terminal domain-containing protein</fullName>
    </recommendedName>
</protein>
<sequence>MSGIQVIEPLRTDRLQALPLPKQLQLLPPNMLEQFVQLYQLVLGYVKTLKGYETWKQEVVGVLNEQIGKLNRIIEILEEYQGYGTKIDEQIHQIEQKFQEFVNLETYQYQLLSSNFNQDFLKQKYRKMIDKDGQEANDIVKRHGSGDDELNELVQEFRASRKQYHRRKEVLNRWSQERVSGFV</sequence>
<name>A0A1E4RQJ2_9ASCO</name>
<evidence type="ECO:0000256" key="6">
    <source>
        <dbReference type="PROSITE-ProRule" id="PRU00646"/>
    </source>
</evidence>
<dbReference type="Gene3D" id="1.10.287.660">
    <property type="entry name" value="Helix hairpin bin"/>
    <property type="match status" value="1"/>
</dbReference>
<organism evidence="8 9">
    <name type="scientific">Hyphopichia burtonii NRRL Y-1933</name>
    <dbReference type="NCBI Taxonomy" id="984485"/>
    <lineage>
        <taxon>Eukaryota</taxon>
        <taxon>Fungi</taxon>
        <taxon>Dikarya</taxon>
        <taxon>Ascomycota</taxon>
        <taxon>Saccharomycotina</taxon>
        <taxon>Pichiomycetes</taxon>
        <taxon>Debaryomycetaceae</taxon>
        <taxon>Hyphopichia</taxon>
    </lineage>
</organism>
<dbReference type="GO" id="GO:0043162">
    <property type="term" value="P:ubiquitin-dependent protein catabolic process via the multivesicular body sorting pathway"/>
    <property type="evidence" value="ECO:0007669"/>
    <property type="project" value="UniProtKB-ARBA"/>
</dbReference>
<keyword evidence="5 6" id="KW-0653">Protein transport</keyword>
<dbReference type="PROSITE" id="PS51314">
    <property type="entry name" value="VPS37_C"/>
    <property type="match status" value="1"/>
</dbReference>
<dbReference type="GO" id="GO:0006886">
    <property type="term" value="P:intracellular protein transport"/>
    <property type="evidence" value="ECO:0007669"/>
    <property type="project" value="UniProtKB-ARBA"/>
</dbReference>
<dbReference type="GO" id="GO:0072666">
    <property type="term" value="P:establishment of protein localization to vacuole"/>
    <property type="evidence" value="ECO:0007669"/>
    <property type="project" value="UniProtKB-ARBA"/>
</dbReference>
<reference evidence="9" key="1">
    <citation type="submission" date="2016-05" db="EMBL/GenBank/DDBJ databases">
        <title>Comparative genomics of biotechnologically important yeasts.</title>
        <authorList>
            <consortium name="DOE Joint Genome Institute"/>
            <person name="Riley R."/>
            <person name="Haridas S."/>
            <person name="Wolfe K.H."/>
            <person name="Lopes M.R."/>
            <person name="Hittinger C.T."/>
            <person name="Goker M."/>
            <person name="Salamov A."/>
            <person name="Wisecaver J."/>
            <person name="Long T.M."/>
            <person name="Aerts A.L."/>
            <person name="Barry K."/>
            <person name="Choi C."/>
            <person name="Clum A."/>
            <person name="Coughlan A.Y."/>
            <person name="Deshpande S."/>
            <person name="Douglass A.P."/>
            <person name="Hanson S.J."/>
            <person name="Klenk H.-P."/>
            <person name="Labutti K."/>
            <person name="Lapidus A."/>
            <person name="Lindquist E."/>
            <person name="Lipzen A."/>
            <person name="Meier-Kolthoff J.P."/>
            <person name="Ohm R.A."/>
            <person name="Otillar R.P."/>
            <person name="Pangilinan J."/>
            <person name="Peng Y."/>
            <person name="Rokas A."/>
            <person name="Rosa C.A."/>
            <person name="Scheuner C."/>
            <person name="Sibirny A.A."/>
            <person name="Slot J.C."/>
            <person name="Stielow J.B."/>
            <person name="Sun H."/>
            <person name="Kurtzman C.P."/>
            <person name="Blackwell M."/>
            <person name="Grigoriev I.V."/>
            <person name="Jeffries T.W."/>
        </authorList>
    </citation>
    <scope>NUCLEOTIDE SEQUENCE [LARGE SCALE GENOMIC DNA]</scope>
    <source>
        <strain evidence="9">NRRL Y-1933</strain>
    </source>
</reference>
<dbReference type="InterPro" id="IPR029012">
    <property type="entry name" value="Helix_hairpin_bin_sf"/>
</dbReference>
<evidence type="ECO:0000313" key="9">
    <source>
        <dbReference type="Proteomes" id="UP000095085"/>
    </source>
</evidence>
<dbReference type="GO" id="GO:0000813">
    <property type="term" value="C:ESCRT I complex"/>
    <property type="evidence" value="ECO:0007669"/>
    <property type="project" value="UniProtKB-ARBA"/>
</dbReference>
<keyword evidence="4" id="KW-0967">Endosome</keyword>
<evidence type="ECO:0000256" key="1">
    <source>
        <dbReference type="ARBA" id="ARBA00004177"/>
    </source>
</evidence>
<evidence type="ECO:0000259" key="7">
    <source>
        <dbReference type="PROSITE" id="PS51314"/>
    </source>
</evidence>
<comment type="similarity">
    <text evidence="2">Belongs to the VPS37 family.</text>
</comment>
<evidence type="ECO:0000256" key="4">
    <source>
        <dbReference type="ARBA" id="ARBA00022753"/>
    </source>
</evidence>
<comment type="subcellular location">
    <subcellularLocation>
        <location evidence="1">Endosome</location>
    </subcellularLocation>
</comment>
<gene>
    <name evidence="8" type="ORF">HYPBUDRAFT_102593</name>
</gene>
<dbReference type="OrthoDB" id="10260857at2759"/>
<feature type="domain" description="VPS37 C-terminal" evidence="7">
    <location>
        <begin position="99"/>
        <end position="183"/>
    </location>
</feature>
<dbReference type="AlphaFoldDB" id="A0A1E4RQJ2"/>
<keyword evidence="9" id="KW-1185">Reference proteome</keyword>
<dbReference type="InterPro" id="IPR009851">
    <property type="entry name" value="Mod_r"/>
</dbReference>
<dbReference type="RefSeq" id="XP_020078621.1">
    <property type="nucleotide sequence ID" value="XM_020218206.1"/>
</dbReference>
<dbReference type="Pfam" id="PF07200">
    <property type="entry name" value="Mod_r"/>
    <property type="match status" value="1"/>
</dbReference>
<evidence type="ECO:0000256" key="3">
    <source>
        <dbReference type="ARBA" id="ARBA00022448"/>
    </source>
</evidence>
<evidence type="ECO:0000256" key="5">
    <source>
        <dbReference type="ARBA" id="ARBA00022927"/>
    </source>
</evidence>
<dbReference type="GeneID" id="30992756"/>
<evidence type="ECO:0000313" key="8">
    <source>
        <dbReference type="EMBL" id="ODV69554.1"/>
    </source>
</evidence>
<keyword evidence="3 6" id="KW-0813">Transport</keyword>
<dbReference type="SUPFAM" id="SSF140111">
    <property type="entry name" value="Endosomal sorting complex assembly domain"/>
    <property type="match status" value="1"/>
</dbReference>
<dbReference type="Proteomes" id="UP000095085">
    <property type="component" value="Unassembled WGS sequence"/>
</dbReference>
<accession>A0A1E4RQJ2</accession>